<keyword evidence="3 6" id="KW-0812">Transmembrane</keyword>
<comment type="subcellular location">
    <subcellularLocation>
        <location evidence="1">Cell membrane</location>
        <topology evidence="1">Multi-pass membrane protein</topology>
    </subcellularLocation>
</comment>
<gene>
    <name evidence="7" type="ORF">SAMN05216446_0616</name>
</gene>
<feature type="transmembrane region" description="Helical" evidence="6">
    <location>
        <begin position="79"/>
        <end position="96"/>
    </location>
</feature>
<keyword evidence="2" id="KW-1003">Cell membrane</keyword>
<name>A0A1H9NVH9_9ACTN</name>
<evidence type="ECO:0000256" key="1">
    <source>
        <dbReference type="ARBA" id="ARBA00004651"/>
    </source>
</evidence>
<dbReference type="Proteomes" id="UP000199128">
    <property type="component" value="Unassembled WGS sequence"/>
</dbReference>
<protein>
    <submittedName>
        <fullName evidence="7">C4-dicarboxylate anaerobic carrier</fullName>
    </submittedName>
</protein>
<keyword evidence="4 6" id="KW-1133">Transmembrane helix</keyword>
<dbReference type="EMBL" id="FOGP01000002">
    <property type="protein sequence ID" value="SER39932.1"/>
    <property type="molecule type" value="Genomic_DNA"/>
</dbReference>
<reference evidence="8" key="1">
    <citation type="submission" date="2016-10" db="EMBL/GenBank/DDBJ databases">
        <authorList>
            <person name="Varghese N."/>
            <person name="Submissions S."/>
        </authorList>
    </citation>
    <scope>NUCLEOTIDE SEQUENCE [LARGE SCALE GENOMIC DNA]</scope>
    <source>
        <strain evidence="8">KHGC19</strain>
    </source>
</reference>
<keyword evidence="5 6" id="KW-0472">Membrane</keyword>
<evidence type="ECO:0000256" key="4">
    <source>
        <dbReference type="ARBA" id="ARBA00022989"/>
    </source>
</evidence>
<dbReference type="GO" id="GO:0005886">
    <property type="term" value="C:plasma membrane"/>
    <property type="evidence" value="ECO:0007669"/>
    <property type="project" value="UniProtKB-SubCell"/>
</dbReference>
<sequence>MGIVIALGLILLVTSYPIAVFIVMLYARGGRADKGSTLMSDDERGDVEGTLSLTEQTIAGWSSYLTNVPFGKRYFAESATWFLLIGIVIGVVSCLLKHDTVNEFMRGCADMMGVVMIVGLSRGFSILMSVTGLSNYVLNRISTV</sequence>
<evidence type="ECO:0000256" key="5">
    <source>
        <dbReference type="ARBA" id="ARBA00023136"/>
    </source>
</evidence>
<evidence type="ECO:0000313" key="8">
    <source>
        <dbReference type="Proteomes" id="UP000199128"/>
    </source>
</evidence>
<dbReference type="InterPro" id="IPR018385">
    <property type="entry name" value="C4_dicarb_anaerob_car-like"/>
</dbReference>
<proteinExistence type="predicted"/>
<dbReference type="AlphaFoldDB" id="A0A1H9NVH9"/>
<evidence type="ECO:0000313" key="7">
    <source>
        <dbReference type="EMBL" id="SER39932.1"/>
    </source>
</evidence>
<evidence type="ECO:0000256" key="6">
    <source>
        <dbReference type="SAM" id="Phobius"/>
    </source>
</evidence>
<organism evidence="7 8">
    <name type="scientific">Parafannyhessea umbonata</name>
    <dbReference type="NCBI Taxonomy" id="604330"/>
    <lineage>
        <taxon>Bacteria</taxon>
        <taxon>Bacillati</taxon>
        <taxon>Actinomycetota</taxon>
        <taxon>Coriobacteriia</taxon>
        <taxon>Coriobacteriales</taxon>
        <taxon>Atopobiaceae</taxon>
        <taxon>Parafannyhessea</taxon>
    </lineage>
</organism>
<evidence type="ECO:0000256" key="2">
    <source>
        <dbReference type="ARBA" id="ARBA00022475"/>
    </source>
</evidence>
<evidence type="ECO:0000256" key="3">
    <source>
        <dbReference type="ARBA" id="ARBA00022692"/>
    </source>
</evidence>
<feature type="transmembrane region" description="Helical" evidence="6">
    <location>
        <begin position="108"/>
        <end position="130"/>
    </location>
</feature>
<accession>A0A1H9NVH9</accession>
<dbReference type="Pfam" id="PF03606">
    <property type="entry name" value="DcuC"/>
    <property type="match status" value="1"/>
</dbReference>